<proteinExistence type="inferred from homology"/>
<reference evidence="12" key="1">
    <citation type="journal article" date="2016" name="Nat. Commun.">
        <title>The Gonium pectorale genome demonstrates co-option of cell cycle regulation during the evolution of multicellularity.</title>
        <authorList>
            <person name="Hanschen E.R."/>
            <person name="Marriage T.N."/>
            <person name="Ferris P.J."/>
            <person name="Hamaji T."/>
            <person name="Toyoda A."/>
            <person name="Fujiyama A."/>
            <person name="Neme R."/>
            <person name="Noguchi H."/>
            <person name="Minakuchi Y."/>
            <person name="Suzuki M."/>
            <person name="Kawai-Toyooka H."/>
            <person name="Smith D.R."/>
            <person name="Sparks H."/>
            <person name="Anderson J."/>
            <person name="Bakaric R."/>
            <person name="Luria V."/>
            <person name="Karger A."/>
            <person name="Kirschner M.W."/>
            <person name="Durand P.M."/>
            <person name="Michod R.E."/>
            <person name="Nozaki H."/>
            <person name="Olson B.J."/>
        </authorList>
    </citation>
    <scope>NUCLEOTIDE SEQUENCE [LARGE SCALE GENOMIC DNA]</scope>
    <source>
        <strain evidence="12">NIES-2863</strain>
    </source>
</reference>
<evidence type="ECO:0000256" key="4">
    <source>
        <dbReference type="ARBA" id="ARBA00022676"/>
    </source>
</evidence>
<comment type="caution">
    <text evidence="10">Lacks conserved residue(s) required for the propagation of feature annotation.</text>
</comment>
<sequence length="451" mass="47880">MAGLLDYFGDDLTSTSVLVLLAILVRVLTGVSSYSGAGDPPKYGDYEAQRHWMELTINLPVRDWYTDSEFNSPDYWPLDYPPLSGYQSWLCGLYLRFVDPRAVAPMASRGYETPASKAAMRNTVIAADLLGGVWAGQQPGLPQLLAVAKLGVTVLATLALCWAPYLTSLEAAMRVVARIFPVRRGLYEDYVANWWCATSLLLKWKSAFAPGTLLRAAAATTLAAAAPAMAHQIAGRGGEAGGEGEGGPSRWGLLRCMANSAFSFYMFSFQVHEKSILLPLLPVCLLAGHEPLLGAWLPLLAGLSMYPLLERDGLALPYVALCGLYGAVVASTALEHARQLQDERRTAAATSAGSAGGGGRSGRVSPAAALLLRRWPALSLAALVGAAALHAARLALPPPERLPWLHDRAFISAAFGGFAVAYLYLQASQWRAEAGPGVAAGPAGKARGKAD</sequence>
<dbReference type="PANTHER" id="PTHR12413">
    <property type="entry name" value="DOLICHYL GLYCOSYLTRANSFERASE"/>
    <property type="match status" value="1"/>
</dbReference>
<dbReference type="EC" id="2.4.1.-" evidence="10"/>
<dbReference type="Pfam" id="PF03155">
    <property type="entry name" value="Alg6_Alg8"/>
    <property type="match status" value="2"/>
</dbReference>
<dbReference type="STRING" id="33097.A0A150GGX4"/>
<keyword evidence="7 10" id="KW-0256">Endoplasmic reticulum</keyword>
<comment type="similarity">
    <text evidence="3 10">Belongs to the ALG6/ALG8 glucosyltransferase family.</text>
</comment>
<dbReference type="AlphaFoldDB" id="A0A150GGX4"/>
<comment type="pathway">
    <text evidence="2 10">Protein modification; protein glycosylation.</text>
</comment>
<evidence type="ECO:0000256" key="6">
    <source>
        <dbReference type="ARBA" id="ARBA00022692"/>
    </source>
</evidence>
<evidence type="ECO:0000256" key="3">
    <source>
        <dbReference type="ARBA" id="ARBA00008715"/>
    </source>
</evidence>
<organism evidence="11 12">
    <name type="scientific">Gonium pectorale</name>
    <name type="common">Green alga</name>
    <dbReference type="NCBI Taxonomy" id="33097"/>
    <lineage>
        <taxon>Eukaryota</taxon>
        <taxon>Viridiplantae</taxon>
        <taxon>Chlorophyta</taxon>
        <taxon>core chlorophytes</taxon>
        <taxon>Chlorophyceae</taxon>
        <taxon>CS clade</taxon>
        <taxon>Chlamydomonadales</taxon>
        <taxon>Volvocaceae</taxon>
        <taxon>Gonium</taxon>
    </lineage>
</organism>
<evidence type="ECO:0000256" key="5">
    <source>
        <dbReference type="ARBA" id="ARBA00022679"/>
    </source>
</evidence>
<comment type="caution">
    <text evidence="11">The sequence shown here is derived from an EMBL/GenBank/DDBJ whole genome shotgun (WGS) entry which is preliminary data.</text>
</comment>
<evidence type="ECO:0000256" key="2">
    <source>
        <dbReference type="ARBA" id="ARBA00004922"/>
    </source>
</evidence>
<dbReference type="InterPro" id="IPR004856">
    <property type="entry name" value="Glyco_trans_ALG6/ALG8"/>
</dbReference>
<evidence type="ECO:0000256" key="9">
    <source>
        <dbReference type="ARBA" id="ARBA00023136"/>
    </source>
</evidence>
<evidence type="ECO:0000256" key="8">
    <source>
        <dbReference type="ARBA" id="ARBA00022989"/>
    </source>
</evidence>
<keyword evidence="5 10" id="KW-0808">Transferase</keyword>
<comment type="subcellular location">
    <subcellularLocation>
        <location evidence="1 10">Endoplasmic reticulum membrane</location>
        <topology evidence="1 10">Multi-pass membrane protein</topology>
    </subcellularLocation>
</comment>
<keyword evidence="4 10" id="KW-0328">Glycosyltransferase</keyword>
<feature type="transmembrane region" description="Helical" evidence="10">
    <location>
        <begin position="408"/>
        <end position="425"/>
    </location>
</feature>
<dbReference type="PANTHER" id="PTHR12413:SF1">
    <property type="entry name" value="DOLICHYL PYROPHOSPHATE MAN9GLCNAC2 ALPHA-1,3-GLUCOSYLTRANSFERASE"/>
    <property type="match status" value="1"/>
</dbReference>
<accession>A0A150GGX4</accession>
<feature type="transmembrane region" description="Helical" evidence="10">
    <location>
        <begin position="315"/>
        <end position="334"/>
    </location>
</feature>
<evidence type="ECO:0000256" key="7">
    <source>
        <dbReference type="ARBA" id="ARBA00022824"/>
    </source>
</evidence>
<keyword evidence="12" id="KW-1185">Reference proteome</keyword>
<gene>
    <name evidence="11" type="ORF">GPECTOR_23g142</name>
</gene>
<keyword evidence="9 10" id="KW-0472">Membrane</keyword>
<keyword evidence="6 10" id="KW-0812">Transmembrane</keyword>
<evidence type="ECO:0000256" key="10">
    <source>
        <dbReference type="RuleBase" id="RU363110"/>
    </source>
</evidence>
<protein>
    <recommendedName>
        <fullName evidence="10">Alpha-1,3-glucosyltransferase</fullName>
        <ecNumber evidence="10">2.4.1.-</ecNumber>
    </recommendedName>
</protein>
<dbReference type="OrthoDB" id="4983at2759"/>
<evidence type="ECO:0000313" key="12">
    <source>
        <dbReference type="Proteomes" id="UP000075714"/>
    </source>
</evidence>
<name>A0A150GGX4_GONPE</name>
<feature type="transmembrane region" description="Helical" evidence="10">
    <location>
        <begin position="12"/>
        <end position="29"/>
    </location>
</feature>
<dbReference type="Proteomes" id="UP000075714">
    <property type="component" value="Unassembled WGS sequence"/>
</dbReference>
<evidence type="ECO:0000313" key="11">
    <source>
        <dbReference type="EMBL" id="KXZ49057.1"/>
    </source>
</evidence>
<dbReference type="EMBL" id="LSYV01000024">
    <property type="protein sequence ID" value="KXZ49057.1"/>
    <property type="molecule type" value="Genomic_DNA"/>
</dbReference>
<evidence type="ECO:0000256" key="1">
    <source>
        <dbReference type="ARBA" id="ARBA00004477"/>
    </source>
</evidence>
<dbReference type="GO" id="GO:0042281">
    <property type="term" value="F:dolichyl pyrophosphate Man9GlcNAc2 alpha-1,3-glucosyltransferase activity"/>
    <property type="evidence" value="ECO:0007669"/>
    <property type="project" value="TreeGrafter"/>
</dbReference>
<dbReference type="GO" id="GO:0005789">
    <property type="term" value="C:endoplasmic reticulum membrane"/>
    <property type="evidence" value="ECO:0007669"/>
    <property type="project" value="UniProtKB-SubCell"/>
</dbReference>
<feature type="transmembrane region" description="Helical" evidence="10">
    <location>
        <begin position="276"/>
        <end position="303"/>
    </location>
</feature>
<dbReference type="UniPathway" id="UPA00378"/>
<keyword evidence="8 10" id="KW-1133">Transmembrane helix</keyword>
<feature type="transmembrane region" description="Helical" evidence="10">
    <location>
        <begin position="375"/>
        <end position="396"/>
    </location>
</feature>